<name>A0A0G0FDU3_9BACT</name>
<dbReference type="PANTHER" id="PTHR37938">
    <property type="entry name" value="BLL0215 PROTEIN"/>
    <property type="match status" value="1"/>
</dbReference>
<gene>
    <name evidence="3" type="ORF">UR73_C0015G0010</name>
</gene>
<organism evidence="3 4">
    <name type="scientific">candidate division WS6 bacterium GW2011_GWF1_35_23</name>
    <dbReference type="NCBI Taxonomy" id="1619097"/>
    <lineage>
        <taxon>Bacteria</taxon>
        <taxon>Candidatus Dojkabacteria</taxon>
    </lineage>
</organism>
<feature type="domain" description="YdbS-like PH" evidence="2">
    <location>
        <begin position="124"/>
        <end position="182"/>
    </location>
</feature>
<dbReference type="AlphaFoldDB" id="A0A0G0FDU3"/>
<evidence type="ECO:0000259" key="2">
    <source>
        <dbReference type="Pfam" id="PF03703"/>
    </source>
</evidence>
<evidence type="ECO:0000256" key="1">
    <source>
        <dbReference type="SAM" id="Phobius"/>
    </source>
</evidence>
<comment type="caution">
    <text evidence="3">The sequence shown here is derived from an EMBL/GenBank/DDBJ whole genome shotgun (WGS) entry which is preliminary data.</text>
</comment>
<evidence type="ECO:0000313" key="4">
    <source>
        <dbReference type="Proteomes" id="UP000034816"/>
    </source>
</evidence>
<dbReference type="Pfam" id="PF03703">
    <property type="entry name" value="bPH_2"/>
    <property type="match status" value="1"/>
</dbReference>
<reference evidence="3 4" key="1">
    <citation type="journal article" date="2015" name="Nature">
        <title>rRNA introns, odd ribosomes, and small enigmatic genomes across a large radiation of phyla.</title>
        <authorList>
            <person name="Brown C.T."/>
            <person name="Hug L.A."/>
            <person name="Thomas B.C."/>
            <person name="Sharon I."/>
            <person name="Castelle C.J."/>
            <person name="Singh A."/>
            <person name="Wilkins M.J."/>
            <person name="Williams K.H."/>
            <person name="Banfield J.F."/>
        </authorList>
    </citation>
    <scope>NUCLEOTIDE SEQUENCE [LARGE SCALE GENOMIC DNA]</scope>
</reference>
<dbReference type="PANTHER" id="PTHR37938:SF1">
    <property type="entry name" value="BLL0215 PROTEIN"/>
    <property type="match status" value="1"/>
</dbReference>
<sequence>MLSLNIKRSFMDTISLNNDHSFMSFPKELNFHGKEKGEQVVLIIRSHWIIYIPYLFLAIIIFILPFVLTSLMPAFFSNVTLLISLVITSLLVSLGIMVSSFVKWFYTVHIITDQRVVDLDFTSIMNHSMAEAQLEKIEDVTHKQLGIIGSIFDVGSVYIQTAGAQNEIEFLNVPRPRDIHDILFDLLELKQKGEI</sequence>
<accession>A0A0G0FDU3</accession>
<keyword evidence="1" id="KW-1133">Transmembrane helix</keyword>
<proteinExistence type="predicted"/>
<dbReference type="EMBL" id="LBQH01000015">
    <property type="protein sequence ID" value="KKP77647.1"/>
    <property type="molecule type" value="Genomic_DNA"/>
</dbReference>
<keyword evidence="1" id="KW-0812">Transmembrane</keyword>
<dbReference type="InterPro" id="IPR005182">
    <property type="entry name" value="YdbS-like_PH"/>
</dbReference>
<feature type="transmembrane region" description="Helical" evidence="1">
    <location>
        <begin position="54"/>
        <end position="76"/>
    </location>
</feature>
<feature type="transmembrane region" description="Helical" evidence="1">
    <location>
        <begin position="82"/>
        <end position="106"/>
    </location>
</feature>
<evidence type="ECO:0000313" key="3">
    <source>
        <dbReference type="EMBL" id="KKP77647.1"/>
    </source>
</evidence>
<dbReference type="Proteomes" id="UP000034816">
    <property type="component" value="Unassembled WGS sequence"/>
</dbReference>
<keyword evidence="1" id="KW-0472">Membrane</keyword>
<protein>
    <recommendedName>
        <fullName evidence="2">YdbS-like PH domain-containing protein</fullName>
    </recommendedName>
</protein>